<sequence>MASDRQLALSRSLYGYQSSSAGNKPSALLNSIFMSTVNTAAKTLVSVASKSGGTGRQVEKWKPSDHLRFMVMMTTWLTVWVLRVLMDHLPFSSSFDSSSSAYSSPFALSSFVNQQQGFGLGMLNQLGSFHELLASSSSSVLSTAMSVFSPASSAASAAAGGCLDSSSSLDLVLSDGSDDVASVKALGRALTNFDCFQPLLCTAILIGEMGRPSLEDGIPDEVKFRVLALWIPLFCYAENGLSYPVLSGFEKAEMERIMNELITSLPSLDQEVILTNWLQDFTSTSSSDWPNLQVAYDKWCHSTRNLVG</sequence>
<protein>
    <submittedName>
        <fullName evidence="1">OLC1v1033275C1</fullName>
    </submittedName>
</protein>
<dbReference type="PANTHER" id="PTHR31060:SF31">
    <property type="entry name" value="BTB_POZ DOMAIN PROTEIN"/>
    <property type="match status" value="1"/>
</dbReference>
<dbReference type="AlphaFoldDB" id="A0AAV1CNS7"/>
<dbReference type="PANTHER" id="PTHR31060">
    <property type="entry name" value="OSJNBA0011J08.25 PROTEIN-RELATED"/>
    <property type="match status" value="1"/>
</dbReference>
<dbReference type="Proteomes" id="UP001161247">
    <property type="component" value="Chromosome 2"/>
</dbReference>
<proteinExistence type="predicted"/>
<evidence type="ECO:0000313" key="1">
    <source>
        <dbReference type="EMBL" id="CAI9096995.1"/>
    </source>
</evidence>
<name>A0AAV1CNS7_OLDCO</name>
<reference evidence="1" key="1">
    <citation type="submission" date="2023-03" db="EMBL/GenBank/DDBJ databases">
        <authorList>
            <person name="Julca I."/>
        </authorList>
    </citation>
    <scope>NUCLEOTIDE SEQUENCE</scope>
</reference>
<dbReference type="InterPro" id="IPR038920">
    <property type="entry name" value="At3g05675-like"/>
</dbReference>
<dbReference type="EMBL" id="OX459119">
    <property type="protein sequence ID" value="CAI9096995.1"/>
    <property type="molecule type" value="Genomic_DNA"/>
</dbReference>
<evidence type="ECO:0000313" key="2">
    <source>
        <dbReference type="Proteomes" id="UP001161247"/>
    </source>
</evidence>
<accession>A0AAV1CNS7</accession>
<organism evidence="1 2">
    <name type="scientific">Oldenlandia corymbosa var. corymbosa</name>
    <dbReference type="NCBI Taxonomy" id="529605"/>
    <lineage>
        <taxon>Eukaryota</taxon>
        <taxon>Viridiplantae</taxon>
        <taxon>Streptophyta</taxon>
        <taxon>Embryophyta</taxon>
        <taxon>Tracheophyta</taxon>
        <taxon>Spermatophyta</taxon>
        <taxon>Magnoliopsida</taxon>
        <taxon>eudicotyledons</taxon>
        <taxon>Gunneridae</taxon>
        <taxon>Pentapetalae</taxon>
        <taxon>asterids</taxon>
        <taxon>lamiids</taxon>
        <taxon>Gentianales</taxon>
        <taxon>Rubiaceae</taxon>
        <taxon>Rubioideae</taxon>
        <taxon>Spermacoceae</taxon>
        <taxon>Hedyotis-Oldenlandia complex</taxon>
        <taxon>Oldenlandia</taxon>
    </lineage>
</organism>
<gene>
    <name evidence="1" type="ORF">OLC1_LOCUS7608</name>
</gene>
<keyword evidence="2" id="KW-1185">Reference proteome</keyword>